<accession>A0ACA9U5T2</accession>
<reference evidence="1" key="1">
    <citation type="submission" date="2020-04" db="EMBL/GenBank/DDBJ databases">
        <authorList>
            <person name="Broberg M."/>
        </authorList>
    </citation>
    <scope>NUCLEOTIDE SEQUENCE</scope>
</reference>
<protein>
    <submittedName>
        <fullName evidence="1">Uncharacterized protein</fullName>
    </submittedName>
</protein>
<comment type="caution">
    <text evidence="1">The sequence shown here is derived from an EMBL/GenBank/DDBJ whole genome shotgun (WGS) entry which is preliminary data.</text>
</comment>
<name>A0ACA9U5T2_BIOOC</name>
<reference evidence="1" key="2">
    <citation type="submission" date="2021-10" db="EMBL/GenBank/DDBJ databases">
        <authorList>
            <person name="Piombo E."/>
        </authorList>
    </citation>
    <scope>NUCLEOTIDE SEQUENCE</scope>
</reference>
<organism evidence="1 2">
    <name type="scientific">Clonostachys rosea f. rosea IK726</name>
    <dbReference type="NCBI Taxonomy" id="1349383"/>
    <lineage>
        <taxon>Eukaryota</taxon>
        <taxon>Fungi</taxon>
        <taxon>Dikarya</taxon>
        <taxon>Ascomycota</taxon>
        <taxon>Pezizomycotina</taxon>
        <taxon>Sordariomycetes</taxon>
        <taxon>Hypocreomycetidae</taxon>
        <taxon>Hypocreales</taxon>
        <taxon>Bionectriaceae</taxon>
        <taxon>Clonostachys</taxon>
    </lineage>
</organism>
<keyword evidence="2" id="KW-1185">Reference proteome</keyword>
<dbReference type="Proteomes" id="UP000836387">
    <property type="component" value="Unassembled WGS sequence"/>
</dbReference>
<sequence>MKVAIIGATGQTGSVIVQALLESTAPTFEVIALTRPSSLQKPTVLELQRKGVKIVSADLGGPQSALTETLVGVDVVISAIYGGSVMDEIPLINASKTAGVKRYLPCFFATVAAPKGALCLRDMKEDVLNHIKNIYLPFTVVDVGWWYQVNLPKLPSGRIDYAAMETADGIAGDGNVPFALTDVRDIGSYVARIITDSRTLNQMVLAYNEVLSQNQIYDLLERLSGEKLERKYVPAEAIEASIAEIEATSPSPDSMEFVTLAQYQYWYSCCVRGDNTPEYAAYLGYLTTMELYPDFEWRGFKSYVQEVLDGNGKRVYEHLKDLPAASTDKKASAMDTAV</sequence>
<proteinExistence type="predicted"/>
<evidence type="ECO:0000313" key="1">
    <source>
        <dbReference type="EMBL" id="CAG9948167.1"/>
    </source>
</evidence>
<gene>
    <name evidence="1" type="ORF">CRV2_00013707</name>
</gene>
<dbReference type="EMBL" id="CADEHS020000014">
    <property type="protein sequence ID" value="CAG9948167.1"/>
    <property type="molecule type" value="Genomic_DNA"/>
</dbReference>
<evidence type="ECO:0000313" key="2">
    <source>
        <dbReference type="Proteomes" id="UP000836387"/>
    </source>
</evidence>